<dbReference type="AlphaFoldDB" id="A0A3F2ZRE1"/>
<dbReference type="KEGG" id="cbi:CLJ_0011"/>
<sequence length="52" mass="5949">MFKGKTIEGIKFDGYPQACGSSKGEVMTEEQALEVWEEILKMDQIEILKKKL</sequence>
<dbReference type="RefSeq" id="WP_012720371.1">
    <property type="nucleotide sequence ID" value="NC_012654.1"/>
</dbReference>
<reference evidence="2" key="2">
    <citation type="submission" date="2008-05" db="EMBL/GenBank/DDBJ databases">
        <title>Genome sequence of Clostridium botulinum Ba4 strain 657 plasmid pCLJ.</title>
        <authorList>
            <person name="Shrivastava S."/>
            <person name="Brown J.L."/>
            <person name="Bruce D."/>
            <person name="Detter C."/>
            <person name="Munk C."/>
            <person name="Smith L.A."/>
            <person name="Smith T.J."/>
            <person name="Sutton G."/>
            <person name="Brettin T.S."/>
        </authorList>
    </citation>
    <scope>NUCLEOTIDE SEQUENCE [LARGE SCALE GENOMIC DNA]</scope>
    <source>
        <strain evidence="2">657 / Type Ba4</strain>
        <plasmid evidence="2">pCLJ</plasmid>
    </source>
</reference>
<geneLocation type="plasmid" evidence="1 2">
    <name>pCLJ</name>
</geneLocation>
<evidence type="ECO:0000313" key="1">
    <source>
        <dbReference type="EMBL" id="ACQ51433.1"/>
    </source>
</evidence>
<gene>
    <name evidence="1" type="ordered locus">CLJ_0011</name>
</gene>
<dbReference type="Proteomes" id="UP000002333">
    <property type="component" value="Plasmid pCLJ"/>
</dbReference>
<keyword evidence="1" id="KW-0614">Plasmid</keyword>
<organism evidence="1 2">
    <name type="scientific">Clostridium botulinum (strain 657 / Type Ba4)</name>
    <dbReference type="NCBI Taxonomy" id="515621"/>
    <lineage>
        <taxon>Bacteria</taxon>
        <taxon>Bacillati</taxon>
        <taxon>Bacillota</taxon>
        <taxon>Clostridia</taxon>
        <taxon>Eubacteriales</taxon>
        <taxon>Clostridiaceae</taxon>
        <taxon>Clostridium</taxon>
    </lineage>
</organism>
<dbReference type="EMBL" id="CP001081">
    <property type="protein sequence ID" value="ACQ51433.1"/>
    <property type="molecule type" value="Genomic_DNA"/>
</dbReference>
<name>A0A3F2ZRE1_CLOB6</name>
<reference evidence="1 2" key="1">
    <citation type="journal article" date="2007" name="PLoS ONE">
        <title>Analysis of the neurotoxin complex genes in Clostridium botulinum A1-A4 and B1 strains: BoNT/A3, /Ba4 and /B1 clusters are located within plasmids.</title>
        <authorList>
            <person name="Smith T.J."/>
            <person name="Hill K.K."/>
            <person name="Foley B.T."/>
            <person name="Detter J.C."/>
            <person name="Munk A.C."/>
            <person name="Bruce D.C."/>
            <person name="Doggett N.A."/>
            <person name="Smith L.A."/>
            <person name="Marks J.D."/>
            <person name="Xie G."/>
            <person name="Brettin T.S."/>
        </authorList>
    </citation>
    <scope>NUCLEOTIDE SEQUENCE [LARGE SCALE GENOMIC DNA]</scope>
    <source>
        <strain evidence="2">657 / Type Ba4</strain>
    </source>
</reference>
<proteinExistence type="predicted"/>
<accession>A0A3F2ZRE1</accession>
<protein>
    <submittedName>
        <fullName evidence="1">Uncharacterized protein</fullName>
    </submittedName>
</protein>
<evidence type="ECO:0000313" key="2">
    <source>
        <dbReference type="Proteomes" id="UP000002333"/>
    </source>
</evidence>